<name>A0A9P6TGN9_9BASI</name>
<reference evidence="2" key="1">
    <citation type="submission" date="2013-11" db="EMBL/GenBank/DDBJ databases">
        <title>Genome sequence of the fusiform rust pathogen reveals effectors for host alternation and coevolution with pine.</title>
        <authorList>
            <consortium name="DOE Joint Genome Institute"/>
            <person name="Smith K."/>
            <person name="Pendleton A."/>
            <person name="Kubisiak T."/>
            <person name="Anderson C."/>
            <person name="Salamov A."/>
            <person name="Aerts A."/>
            <person name="Riley R."/>
            <person name="Clum A."/>
            <person name="Lindquist E."/>
            <person name="Ence D."/>
            <person name="Campbell M."/>
            <person name="Kronenberg Z."/>
            <person name="Feau N."/>
            <person name="Dhillon B."/>
            <person name="Hamelin R."/>
            <person name="Burleigh J."/>
            <person name="Smith J."/>
            <person name="Yandell M."/>
            <person name="Nelson C."/>
            <person name="Grigoriev I."/>
            <person name="Davis J."/>
        </authorList>
    </citation>
    <scope>NUCLEOTIDE SEQUENCE</scope>
    <source>
        <strain evidence="2">G11</strain>
    </source>
</reference>
<dbReference type="PANTHER" id="PTHR34391:SF2">
    <property type="entry name" value="TRP C-TERMINAL DOMAIN-CONTAINING PROTEIN"/>
    <property type="match status" value="1"/>
</dbReference>
<feature type="transmembrane region" description="Helical" evidence="1">
    <location>
        <begin position="105"/>
        <end position="122"/>
    </location>
</feature>
<feature type="transmembrane region" description="Helical" evidence="1">
    <location>
        <begin position="294"/>
        <end position="319"/>
    </location>
</feature>
<comment type="caution">
    <text evidence="2">The sequence shown here is derived from an EMBL/GenBank/DDBJ whole genome shotgun (WGS) entry which is preliminary data.</text>
</comment>
<feature type="transmembrane region" description="Helical" evidence="1">
    <location>
        <begin position="198"/>
        <end position="219"/>
    </location>
</feature>
<dbReference type="OrthoDB" id="2448307at2759"/>
<evidence type="ECO:0000256" key="1">
    <source>
        <dbReference type="SAM" id="Phobius"/>
    </source>
</evidence>
<protein>
    <submittedName>
        <fullName evidence="2">Uncharacterized protein</fullName>
    </submittedName>
</protein>
<keyword evidence="3" id="KW-1185">Reference proteome</keyword>
<dbReference type="GO" id="GO:0005794">
    <property type="term" value="C:Golgi apparatus"/>
    <property type="evidence" value="ECO:0007669"/>
    <property type="project" value="TreeGrafter"/>
</dbReference>
<gene>
    <name evidence="2" type="ORF">CROQUDRAFT_36015</name>
</gene>
<dbReference type="InterPro" id="IPR040410">
    <property type="entry name" value="UPF0658_Golgi"/>
</dbReference>
<feature type="transmembrane region" description="Helical" evidence="1">
    <location>
        <begin position="231"/>
        <end position="250"/>
    </location>
</feature>
<feature type="transmembrane region" description="Helical" evidence="1">
    <location>
        <begin position="75"/>
        <end position="98"/>
    </location>
</feature>
<evidence type="ECO:0000313" key="3">
    <source>
        <dbReference type="Proteomes" id="UP000886653"/>
    </source>
</evidence>
<accession>A0A9P6TGN9</accession>
<dbReference type="Proteomes" id="UP000886653">
    <property type="component" value="Unassembled WGS sequence"/>
</dbReference>
<keyword evidence="1" id="KW-0472">Membrane</keyword>
<feature type="transmembrane region" description="Helical" evidence="1">
    <location>
        <begin position="36"/>
        <end position="60"/>
    </location>
</feature>
<sequence length="360" mass="40965">MVELAEKDFKRPPLSRHRKQQSAYLISRRTPLLPKLALIITLIVQSIGVIGFFASIYMSLDDRLSISQNSRYRTILAYLLIFIIATLFAIFIAIDSLLNKNVTQLIALCFFNISMGVYGAILPGQVDHTIDISITREEIPVGTLNSIKWRIIIVPTITGICSLVLIGLTWHFYQEFGWDMYRRLGADIKLQKALRVKYVFYMLQKFNFFFLIGFCVQTVLLNGTNFELENVVLAAVALLASCFFILIATIGVERELKWMMSLYYFLWALAGAFLCYEIDRIFPKAENANNQRSFILFASLTLGMLLSSGICSIPCWRNFGKGLKEARLRSPWVALLTSKWRKETSGLSDSEGSKARVILD</sequence>
<feature type="transmembrane region" description="Helical" evidence="1">
    <location>
        <begin position="262"/>
        <end position="282"/>
    </location>
</feature>
<dbReference type="EMBL" id="MU167210">
    <property type="protein sequence ID" value="KAG0151971.1"/>
    <property type="molecule type" value="Genomic_DNA"/>
</dbReference>
<keyword evidence="1" id="KW-0812">Transmembrane</keyword>
<keyword evidence="1" id="KW-1133">Transmembrane helix</keyword>
<proteinExistence type="predicted"/>
<feature type="transmembrane region" description="Helical" evidence="1">
    <location>
        <begin position="151"/>
        <end position="173"/>
    </location>
</feature>
<dbReference type="PANTHER" id="PTHR34391">
    <property type="entry name" value="UPF0658 GOLGI APPARATUS MEMBRANE PROTEIN C1952.10C-RELATED"/>
    <property type="match status" value="1"/>
</dbReference>
<evidence type="ECO:0000313" key="2">
    <source>
        <dbReference type="EMBL" id="KAG0151971.1"/>
    </source>
</evidence>
<dbReference type="AlphaFoldDB" id="A0A9P6TGN9"/>
<organism evidence="2 3">
    <name type="scientific">Cronartium quercuum f. sp. fusiforme G11</name>
    <dbReference type="NCBI Taxonomy" id="708437"/>
    <lineage>
        <taxon>Eukaryota</taxon>
        <taxon>Fungi</taxon>
        <taxon>Dikarya</taxon>
        <taxon>Basidiomycota</taxon>
        <taxon>Pucciniomycotina</taxon>
        <taxon>Pucciniomycetes</taxon>
        <taxon>Pucciniales</taxon>
        <taxon>Coleosporiaceae</taxon>
        <taxon>Cronartium</taxon>
    </lineage>
</organism>